<accession>A0A068UDI1</accession>
<reference evidence="5" key="1">
    <citation type="journal article" date="2014" name="Science">
        <title>The coffee genome provides insight into the convergent evolution of caffeine biosynthesis.</title>
        <authorList>
            <person name="Denoeud F."/>
            <person name="Carretero-Paulet L."/>
            <person name="Dereeper A."/>
            <person name="Droc G."/>
            <person name="Guyot R."/>
            <person name="Pietrella M."/>
            <person name="Zheng C."/>
            <person name="Alberti A."/>
            <person name="Anthony F."/>
            <person name="Aprea G."/>
            <person name="Aury J.M."/>
            <person name="Bento P."/>
            <person name="Bernard M."/>
            <person name="Bocs S."/>
            <person name="Campa C."/>
            <person name="Cenci A."/>
            <person name="Combes M.C."/>
            <person name="Crouzillat D."/>
            <person name="Da Silva C."/>
            <person name="Daddiego L."/>
            <person name="De Bellis F."/>
            <person name="Dussert S."/>
            <person name="Garsmeur O."/>
            <person name="Gayraud T."/>
            <person name="Guignon V."/>
            <person name="Jahn K."/>
            <person name="Jamilloux V."/>
            <person name="Joet T."/>
            <person name="Labadie K."/>
            <person name="Lan T."/>
            <person name="Leclercq J."/>
            <person name="Lepelley M."/>
            <person name="Leroy T."/>
            <person name="Li L.T."/>
            <person name="Librado P."/>
            <person name="Lopez L."/>
            <person name="Munoz A."/>
            <person name="Noel B."/>
            <person name="Pallavicini A."/>
            <person name="Perrotta G."/>
            <person name="Poncet V."/>
            <person name="Pot D."/>
            <person name="Priyono X."/>
            <person name="Rigoreau M."/>
            <person name="Rouard M."/>
            <person name="Rozas J."/>
            <person name="Tranchant-Dubreuil C."/>
            <person name="VanBuren R."/>
            <person name="Zhang Q."/>
            <person name="Andrade A.C."/>
            <person name="Argout X."/>
            <person name="Bertrand B."/>
            <person name="de Kochko A."/>
            <person name="Graziosi G."/>
            <person name="Henry R.J."/>
            <person name="Jayarama X."/>
            <person name="Ming R."/>
            <person name="Nagai C."/>
            <person name="Rounsley S."/>
            <person name="Sankoff D."/>
            <person name="Giuliano G."/>
            <person name="Albert V.A."/>
            <person name="Wincker P."/>
            <person name="Lashermes P."/>
        </authorList>
    </citation>
    <scope>NUCLEOTIDE SEQUENCE [LARGE SCALE GENOMIC DNA]</scope>
    <source>
        <strain evidence="5">cv. DH200-94</strain>
    </source>
</reference>
<evidence type="ECO:0000256" key="1">
    <source>
        <dbReference type="PROSITE-ProRule" id="PRU00047"/>
    </source>
</evidence>
<evidence type="ECO:0000259" key="3">
    <source>
        <dbReference type="PROSITE" id="PS50158"/>
    </source>
</evidence>
<feature type="compositionally biased region" description="Basic and acidic residues" evidence="2">
    <location>
        <begin position="227"/>
        <end position="241"/>
    </location>
</feature>
<dbReference type="OrthoDB" id="1707487at2759"/>
<feature type="domain" description="CCHC-type" evidence="3">
    <location>
        <begin position="19"/>
        <end position="33"/>
    </location>
</feature>
<feature type="compositionally biased region" description="Basic and acidic residues" evidence="2">
    <location>
        <begin position="207"/>
        <end position="218"/>
    </location>
</feature>
<protein>
    <recommendedName>
        <fullName evidence="3">CCHC-type domain-containing protein</fullName>
    </recommendedName>
</protein>
<name>A0A068UDI1_COFCA</name>
<dbReference type="Gramene" id="CDP06234">
    <property type="protein sequence ID" value="CDP06234"/>
    <property type="gene ID" value="GSCOC_T00022947001"/>
</dbReference>
<keyword evidence="1" id="KW-0862">Zinc</keyword>
<dbReference type="Pfam" id="PF14392">
    <property type="entry name" value="zf-CCHC_4"/>
    <property type="match status" value="1"/>
</dbReference>
<keyword evidence="1" id="KW-0863">Zinc-finger</keyword>
<dbReference type="AlphaFoldDB" id="A0A068UDI1"/>
<dbReference type="InterPro" id="IPR001878">
    <property type="entry name" value="Znf_CCHC"/>
</dbReference>
<dbReference type="Proteomes" id="UP000295252">
    <property type="component" value="Chromosome VIII"/>
</dbReference>
<feature type="region of interest" description="Disordered" evidence="2">
    <location>
        <begin position="180"/>
        <end position="250"/>
    </location>
</feature>
<proteinExistence type="predicted"/>
<evidence type="ECO:0000313" key="4">
    <source>
        <dbReference type="EMBL" id="CDP06234.1"/>
    </source>
</evidence>
<dbReference type="GO" id="GO:0003676">
    <property type="term" value="F:nucleic acid binding"/>
    <property type="evidence" value="ECO:0007669"/>
    <property type="project" value="InterPro"/>
</dbReference>
<sequence>MNGVQKWISFKYEIYPDFCYSCGIIGHSEKNCKAPMVVKKGQHHNQYGPWMRVFGGRGSPQKESSQKIWTPHKQVWKVRNGEMVRIEEVMNQEKGLGLNQEGGPSKSSDLLVKEPQKQVRNKESLPMVELEKVGRIIPCWSNEKPMEEEQGTGIERNSRLGMKETREREVNSAKITINLRNEENNESQGVQSRELEQQERWAGGFKEGMKGRSNKGEEIMSMETDENNNKENQGELKQQEKRFKRSGVVE</sequence>
<keyword evidence="1" id="KW-0479">Metal-binding</keyword>
<dbReference type="EMBL" id="HG739104">
    <property type="protein sequence ID" value="CDP06234.1"/>
    <property type="molecule type" value="Genomic_DNA"/>
</dbReference>
<organism evidence="4 5">
    <name type="scientific">Coffea canephora</name>
    <name type="common">Robusta coffee</name>
    <dbReference type="NCBI Taxonomy" id="49390"/>
    <lineage>
        <taxon>Eukaryota</taxon>
        <taxon>Viridiplantae</taxon>
        <taxon>Streptophyta</taxon>
        <taxon>Embryophyta</taxon>
        <taxon>Tracheophyta</taxon>
        <taxon>Spermatophyta</taxon>
        <taxon>Magnoliopsida</taxon>
        <taxon>eudicotyledons</taxon>
        <taxon>Gunneridae</taxon>
        <taxon>Pentapetalae</taxon>
        <taxon>asterids</taxon>
        <taxon>lamiids</taxon>
        <taxon>Gentianales</taxon>
        <taxon>Rubiaceae</taxon>
        <taxon>Ixoroideae</taxon>
        <taxon>Gardenieae complex</taxon>
        <taxon>Bertiereae - Coffeeae clade</taxon>
        <taxon>Coffeeae</taxon>
        <taxon>Coffea</taxon>
    </lineage>
</organism>
<dbReference type="GO" id="GO:0008270">
    <property type="term" value="F:zinc ion binding"/>
    <property type="evidence" value="ECO:0007669"/>
    <property type="project" value="UniProtKB-KW"/>
</dbReference>
<keyword evidence="5" id="KW-1185">Reference proteome</keyword>
<dbReference type="InterPro" id="IPR025836">
    <property type="entry name" value="Zn_knuckle_CX2CX4HX4C"/>
</dbReference>
<gene>
    <name evidence="4" type="ORF">GSCOC_T00022947001</name>
</gene>
<feature type="region of interest" description="Disordered" evidence="2">
    <location>
        <begin position="94"/>
        <end position="118"/>
    </location>
</feature>
<dbReference type="InParanoid" id="A0A068UDI1"/>
<evidence type="ECO:0000313" key="5">
    <source>
        <dbReference type="Proteomes" id="UP000295252"/>
    </source>
</evidence>
<dbReference type="PROSITE" id="PS50158">
    <property type="entry name" value="ZF_CCHC"/>
    <property type="match status" value="1"/>
</dbReference>
<evidence type="ECO:0000256" key="2">
    <source>
        <dbReference type="SAM" id="MobiDB-lite"/>
    </source>
</evidence>